<dbReference type="AlphaFoldDB" id="A0A1H1FWY8"/>
<organism evidence="2 3">
    <name type="scientific">Crystallibacter crystallopoietes</name>
    <dbReference type="NCBI Taxonomy" id="37928"/>
    <lineage>
        <taxon>Bacteria</taxon>
        <taxon>Bacillati</taxon>
        <taxon>Actinomycetota</taxon>
        <taxon>Actinomycetes</taxon>
        <taxon>Micrococcales</taxon>
        <taxon>Micrococcaceae</taxon>
        <taxon>Crystallibacter</taxon>
    </lineage>
</organism>
<reference evidence="2 3" key="1">
    <citation type="submission" date="2016-10" db="EMBL/GenBank/DDBJ databases">
        <authorList>
            <person name="de Groot N.N."/>
        </authorList>
    </citation>
    <scope>NUCLEOTIDE SEQUENCE [LARGE SCALE GENOMIC DNA]</scope>
    <source>
        <strain evidence="2 3">DSM 20117</strain>
    </source>
</reference>
<dbReference type="EMBL" id="FNKH01000002">
    <property type="protein sequence ID" value="SDR05410.1"/>
    <property type="molecule type" value="Genomic_DNA"/>
</dbReference>
<gene>
    <name evidence="2" type="ORF">SAMN04489742_3700</name>
</gene>
<name>A0A1H1FWY8_9MICC</name>
<accession>A0A1H1FWY8</accession>
<sequence length="101" mass="11255">MLSVVMTPKPPTNSPRNRLDYPAPFRDTPKTTDIQNRQDRGRCQPVPDRIQEKPKVEPPELGKDTGLDSKLKQPTDKAVPPLIALESALDAQAWTSEHACL</sequence>
<feature type="region of interest" description="Disordered" evidence="1">
    <location>
        <begin position="1"/>
        <end position="75"/>
    </location>
</feature>
<protein>
    <submittedName>
        <fullName evidence="2">Uncharacterized protein</fullName>
    </submittedName>
</protein>
<dbReference type="KEGG" id="acry:AC20117_20875"/>
<feature type="compositionally biased region" description="Basic and acidic residues" evidence="1">
    <location>
        <begin position="49"/>
        <end position="75"/>
    </location>
</feature>
<proteinExistence type="predicted"/>
<evidence type="ECO:0000256" key="1">
    <source>
        <dbReference type="SAM" id="MobiDB-lite"/>
    </source>
</evidence>
<keyword evidence="3" id="KW-1185">Reference proteome</keyword>
<evidence type="ECO:0000313" key="3">
    <source>
        <dbReference type="Proteomes" id="UP000181917"/>
    </source>
</evidence>
<evidence type="ECO:0000313" key="2">
    <source>
        <dbReference type="EMBL" id="SDR05410.1"/>
    </source>
</evidence>
<dbReference type="Proteomes" id="UP000181917">
    <property type="component" value="Unassembled WGS sequence"/>
</dbReference>